<comment type="similarity">
    <text evidence="9">Belongs to the arginase family.</text>
</comment>
<dbReference type="Gene3D" id="3.40.800.10">
    <property type="entry name" value="Ureohydrolase domain"/>
    <property type="match status" value="1"/>
</dbReference>
<dbReference type="InterPro" id="IPR014033">
    <property type="entry name" value="Arginase"/>
</dbReference>
<dbReference type="PANTHER" id="PTHR43782:SF3">
    <property type="entry name" value="ARGINASE"/>
    <property type="match status" value="1"/>
</dbReference>
<dbReference type="CDD" id="cd09989">
    <property type="entry name" value="Arginase"/>
    <property type="match status" value="1"/>
</dbReference>
<dbReference type="Pfam" id="PF00491">
    <property type="entry name" value="Arginase"/>
    <property type="match status" value="1"/>
</dbReference>
<keyword evidence="5" id="KW-0056">Arginine metabolism</keyword>
<evidence type="ECO:0000256" key="4">
    <source>
        <dbReference type="ARBA" id="ARBA00018123"/>
    </source>
</evidence>
<keyword evidence="7" id="KW-0378">Hydrolase</keyword>
<evidence type="ECO:0000256" key="5">
    <source>
        <dbReference type="ARBA" id="ARBA00022503"/>
    </source>
</evidence>
<dbReference type="AlphaFoldDB" id="A0A0A8EB02"/>
<dbReference type="GO" id="GO:0004053">
    <property type="term" value="F:arginase activity"/>
    <property type="evidence" value="ECO:0007669"/>
    <property type="project" value="UniProtKB-EC"/>
</dbReference>
<dbReference type="STRING" id="594679.SD28_06850"/>
<keyword evidence="6" id="KW-0479">Metal-binding</keyword>
<proteinExistence type="inferred from homology"/>
<organism evidence="10 11">
    <name type="scientific">Allofrancisella guangzhouensis</name>
    <dbReference type="NCBI Taxonomy" id="594679"/>
    <lineage>
        <taxon>Bacteria</taxon>
        <taxon>Pseudomonadati</taxon>
        <taxon>Pseudomonadota</taxon>
        <taxon>Gammaproteobacteria</taxon>
        <taxon>Thiotrichales</taxon>
        <taxon>Francisellaceae</taxon>
        <taxon>Allofrancisella</taxon>
    </lineage>
</organism>
<evidence type="ECO:0000313" key="10">
    <source>
        <dbReference type="EMBL" id="AJC49356.1"/>
    </source>
</evidence>
<evidence type="ECO:0000313" key="11">
    <source>
        <dbReference type="Proteomes" id="UP000031104"/>
    </source>
</evidence>
<evidence type="ECO:0000256" key="6">
    <source>
        <dbReference type="ARBA" id="ARBA00022723"/>
    </source>
</evidence>
<evidence type="ECO:0000256" key="1">
    <source>
        <dbReference type="ARBA" id="ARBA00001936"/>
    </source>
</evidence>
<dbReference type="GO" id="GO:0006525">
    <property type="term" value="P:arginine metabolic process"/>
    <property type="evidence" value="ECO:0007669"/>
    <property type="project" value="UniProtKB-KW"/>
</dbReference>
<protein>
    <recommendedName>
        <fullName evidence="4">Arginase</fullName>
        <ecNumber evidence="3">3.5.3.1</ecNumber>
    </recommendedName>
</protein>
<evidence type="ECO:0000256" key="3">
    <source>
        <dbReference type="ARBA" id="ARBA00012168"/>
    </source>
</evidence>
<dbReference type="PROSITE" id="PS51409">
    <property type="entry name" value="ARGINASE_2"/>
    <property type="match status" value="1"/>
</dbReference>
<dbReference type="HOGENOM" id="CLU_039478_6_2_6"/>
<accession>A0A0A8EB02</accession>
<comment type="pathway">
    <text evidence="2">Nitrogen metabolism; urea cycle; L-ornithine and urea from L-arginine: step 1/1.</text>
</comment>
<gene>
    <name evidence="10" type="ORF">SD28_06850</name>
</gene>
<dbReference type="InterPro" id="IPR023696">
    <property type="entry name" value="Ureohydrolase_dom_sf"/>
</dbReference>
<reference evidence="10 11" key="1">
    <citation type="submission" date="2014-12" db="EMBL/GenBank/DDBJ databases">
        <title>Complete genome sequence of Francisella guanzhouensis strain 08HL01032 isolated from air-conditioning system in China.</title>
        <authorList>
            <person name="Svensson D."/>
            <person name="Ohrman C."/>
            <person name="Backman S."/>
            <person name="Karlsson E."/>
            <person name="Nilsson E."/>
            <person name="Bystrom M."/>
            <person name="Larkeryd A."/>
            <person name="Stenberg P."/>
            <person name="Scholtz H.C."/>
            <person name="Forsman M."/>
            <person name="Sjodin A."/>
        </authorList>
    </citation>
    <scope>NUCLEOTIDE SEQUENCE [LARGE SCALE GENOMIC DNA]</scope>
    <source>
        <strain evidence="10 11">08HL01032</strain>
    </source>
</reference>
<dbReference type="Proteomes" id="UP000031104">
    <property type="component" value="Chromosome"/>
</dbReference>
<name>A0A0A8EB02_9GAMM</name>
<comment type="cofactor">
    <cofactor evidence="1">
        <name>Mn(2+)</name>
        <dbReference type="ChEBI" id="CHEBI:29035"/>
    </cofactor>
</comment>
<dbReference type="RefSeq" id="WP_039125344.1">
    <property type="nucleotide sequence ID" value="NZ_CP010427.1"/>
</dbReference>
<dbReference type="GO" id="GO:0005829">
    <property type="term" value="C:cytosol"/>
    <property type="evidence" value="ECO:0007669"/>
    <property type="project" value="TreeGrafter"/>
</dbReference>
<dbReference type="InterPro" id="IPR006035">
    <property type="entry name" value="Ureohydrolase"/>
</dbReference>
<keyword evidence="11" id="KW-1185">Reference proteome</keyword>
<sequence length="288" mass="32423">MKKVEAVGVAIGNAGRRIGCGRAPYVFLDAIKDRRLDSQIINYIGGRTEVKTMAKYFTKVAQMISQKLDDGVFPLALGGDHSCAIATWSGVYDHLKKRGNELGLIWVDAHMDSHRPDTSETGNIHGMPVAHLLGYGYQEFKNILNNQPKLKPENLVFFGIRSYELAEEEFLNSLGVKIYYQKDLNNQNFEQLFLREFERLAKATDGNVGISFDLDGLDPVKMDAVGTPVENGIQPEIFYESLSKIDYSQLICFEVAEYNPMLDKTGLSLEYMEKVLRLVEGKVKNLKL</sequence>
<dbReference type="PRINTS" id="PR00116">
    <property type="entry name" value="ARGINASE"/>
</dbReference>
<dbReference type="SUPFAM" id="SSF52768">
    <property type="entry name" value="Arginase/deacetylase"/>
    <property type="match status" value="1"/>
</dbReference>
<dbReference type="GO" id="GO:0030145">
    <property type="term" value="F:manganese ion binding"/>
    <property type="evidence" value="ECO:0007669"/>
    <property type="project" value="TreeGrafter"/>
</dbReference>
<evidence type="ECO:0000256" key="9">
    <source>
        <dbReference type="PROSITE-ProRule" id="PRU00742"/>
    </source>
</evidence>
<dbReference type="EC" id="3.5.3.1" evidence="3"/>
<evidence type="ECO:0000256" key="7">
    <source>
        <dbReference type="ARBA" id="ARBA00022801"/>
    </source>
</evidence>
<dbReference type="KEGG" id="fgu:SD28_06850"/>
<keyword evidence="8" id="KW-0464">Manganese</keyword>
<dbReference type="OrthoDB" id="9789727at2"/>
<evidence type="ECO:0000256" key="8">
    <source>
        <dbReference type="ARBA" id="ARBA00023211"/>
    </source>
</evidence>
<dbReference type="EMBL" id="CP010427">
    <property type="protein sequence ID" value="AJC49356.1"/>
    <property type="molecule type" value="Genomic_DNA"/>
</dbReference>
<evidence type="ECO:0000256" key="2">
    <source>
        <dbReference type="ARBA" id="ARBA00005098"/>
    </source>
</evidence>
<dbReference type="PANTHER" id="PTHR43782">
    <property type="entry name" value="ARGINASE"/>
    <property type="match status" value="1"/>
</dbReference>